<evidence type="ECO:0000313" key="2">
    <source>
        <dbReference type="EMBL" id="SOH93317.1"/>
    </source>
</evidence>
<dbReference type="OrthoDB" id="9807890at2"/>
<dbReference type="SUPFAM" id="SSF56300">
    <property type="entry name" value="Metallo-dependent phosphatases"/>
    <property type="match status" value="1"/>
</dbReference>
<reference evidence="3" key="1">
    <citation type="submission" date="2017-09" db="EMBL/GenBank/DDBJ databases">
        <authorList>
            <person name="Varghese N."/>
            <person name="Submissions S."/>
        </authorList>
    </citation>
    <scope>NUCLEOTIDE SEQUENCE [LARGE SCALE GENOMIC DNA]</scope>
    <source>
        <strain evidence="3">C7</strain>
    </source>
</reference>
<dbReference type="PANTHER" id="PTHR42850:SF4">
    <property type="entry name" value="ZINC-DEPENDENT ENDOPOLYPHOSPHATASE"/>
    <property type="match status" value="1"/>
</dbReference>
<dbReference type="EMBL" id="OCTN01000001">
    <property type="protein sequence ID" value="SOH93317.1"/>
    <property type="molecule type" value="Genomic_DNA"/>
</dbReference>
<dbReference type="GO" id="GO:0005737">
    <property type="term" value="C:cytoplasm"/>
    <property type="evidence" value="ECO:0007669"/>
    <property type="project" value="TreeGrafter"/>
</dbReference>
<dbReference type="GO" id="GO:0016791">
    <property type="term" value="F:phosphatase activity"/>
    <property type="evidence" value="ECO:0007669"/>
    <property type="project" value="TreeGrafter"/>
</dbReference>
<gene>
    <name evidence="2" type="ORF">SAMN06273572_1011173</name>
</gene>
<dbReference type="GO" id="GO:0008803">
    <property type="term" value="F:bis(5'-nucleosyl)-tetraphosphatase (symmetrical) activity"/>
    <property type="evidence" value="ECO:0007669"/>
    <property type="project" value="TreeGrafter"/>
</dbReference>
<dbReference type="PANTHER" id="PTHR42850">
    <property type="entry name" value="METALLOPHOSPHOESTERASE"/>
    <property type="match status" value="1"/>
</dbReference>
<dbReference type="InterPro" id="IPR004843">
    <property type="entry name" value="Calcineurin-like_PHP"/>
</dbReference>
<keyword evidence="3" id="KW-1185">Reference proteome</keyword>
<dbReference type="InterPro" id="IPR029052">
    <property type="entry name" value="Metallo-depent_PP-like"/>
</dbReference>
<dbReference type="RefSeq" id="WP_097928829.1">
    <property type="nucleotide sequence ID" value="NZ_OCTN01000001.1"/>
</dbReference>
<dbReference type="Pfam" id="PF00149">
    <property type="entry name" value="Metallophos"/>
    <property type="match status" value="1"/>
</dbReference>
<feature type="domain" description="Calcineurin-like phosphoesterase" evidence="1">
    <location>
        <begin position="7"/>
        <end position="214"/>
    </location>
</feature>
<dbReference type="InterPro" id="IPR050126">
    <property type="entry name" value="Ap4A_hydrolase"/>
</dbReference>
<accession>A0A2C9CQ30</accession>
<proteinExistence type="predicted"/>
<evidence type="ECO:0000313" key="3">
    <source>
        <dbReference type="Proteomes" id="UP000220034"/>
    </source>
</evidence>
<dbReference type="GO" id="GO:0110154">
    <property type="term" value="P:RNA decapping"/>
    <property type="evidence" value="ECO:0007669"/>
    <property type="project" value="TreeGrafter"/>
</dbReference>
<protein>
    <submittedName>
        <fullName evidence="2">Serine/threonine protein phosphatase 1</fullName>
    </submittedName>
</protein>
<evidence type="ECO:0000259" key="1">
    <source>
        <dbReference type="Pfam" id="PF00149"/>
    </source>
</evidence>
<dbReference type="Proteomes" id="UP000220034">
    <property type="component" value="Unassembled WGS sequence"/>
</dbReference>
<dbReference type="AlphaFoldDB" id="A0A2C9CQ30"/>
<sequence length="255" mass="28809">MHTDGTRIYAIGDIHGMIDNLREVHDWIARDRAEHAGRDVRIIHLGDYTDRGPDSRGVIDFLISGDNPEWVNLMGNHDRMFARYVTHPDWQDPKLYRDKGYHYLHPRIGGKETLASYGVTMPKHDLGLDQAADFHDHAAQAVPRAHTDFIEGLRLHHQIGDYHFVHAGIDPTRAPDQQDIVDLLWKREGWLDWTGTLPFTIVHGHTVVEQPEHHGHRIGIDTGAVFGGSLTCLVLDGDEAGILTGHNVRPLLPRS</sequence>
<name>A0A2C9CQ30_9RHOB</name>
<dbReference type="Gene3D" id="3.60.21.10">
    <property type="match status" value="1"/>
</dbReference>
<organism evidence="2 3">
    <name type="scientific">Pontivivens marinum</name>
    <dbReference type="NCBI Taxonomy" id="1690039"/>
    <lineage>
        <taxon>Bacteria</taxon>
        <taxon>Pseudomonadati</taxon>
        <taxon>Pseudomonadota</taxon>
        <taxon>Alphaproteobacteria</taxon>
        <taxon>Rhodobacterales</taxon>
        <taxon>Paracoccaceae</taxon>
        <taxon>Pontivivens</taxon>
    </lineage>
</organism>